<comment type="caution">
    <text evidence="1">The sequence shown here is derived from an EMBL/GenBank/DDBJ whole genome shotgun (WGS) entry which is preliminary data.</text>
</comment>
<proteinExistence type="predicted"/>
<keyword evidence="2" id="KW-1185">Reference proteome</keyword>
<organism evidence="1 2">
    <name type="scientific">Desulfovibrio intestinalis</name>
    <dbReference type="NCBI Taxonomy" id="58621"/>
    <lineage>
        <taxon>Bacteria</taxon>
        <taxon>Pseudomonadati</taxon>
        <taxon>Thermodesulfobacteriota</taxon>
        <taxon>Desulfovibrionia</taxon>
        <taxon>Desulfovibrionales</taxon>
        <taxon>Desulfovibrionaceae</taxon>
        <taxon>Desulfovibrio</taxon>
    </lineage>
</organism>
<protein>
    <recommendedName>
        <fullName evidence="3">DNA-binding protein</fullName>
    </recommendedName>
</protein>
<dbReference type="AlphaFoldDB" id="A0A7W8BZK0"/>
<accession>A0A7W8BZK0</accession>
<evidence type="ECO:0000313" key="1">
    <source>
        <dbReference type="EMBL" id="MBB5142153.1"/>
    </source>
</evidence>
<evidence type="ECO:0008006" key="3">
    <source>
        <dbReference type="Google" id="ProtNLM"/>
    </source>
</evidence>
<dbReference type="Proteomes" id="UP000539075">
    <property type="component" value="Unassembled WGS sequence"/>
</dbReference>
<dbReference type="EMBL" id="JACHGO010000001">
    <property type="protein sequence ID" value="MBB5142153.1"/>
    <property type="molecule type" value="Genomic_DNA"/>
</dbReference>
<reference evidence="1 2" key="1">
    <citation type="submission" date="2020-08" db="EMBL/GenBank/DDBJ databases">
        <title>Genomic Encyclopedia of Type Strains, Phase IV (KMG-IV): sequencing the most valuable type-strain genomes for metagenomic binning, comparative biology and taxonomic classification.</title>
        <authorList>
            <person name="Goeker M."/>
        </authorList>
    </citation>
    <scope>NUCLEOTIDE SEQUENCE [LARGE SCALE GENOMIC DNA]</scope>
    <source>
        <strain evidence="1 2">DSM 11275</strain>
    </source>
</reference>
<gene>
    <name evidence="1" type="ORF">HNQ38_000216</name>
</gene>
<name>A0A7W8BZK0_9BACT</name>
<evidence type="ECO:0000313" key="2">
    <source>
        <dbReference type="Proteomes" id="UP000539075"/>
    </source>
</evidence>
<sequence>MPDAVNSLFIQFGSHEKVAEILGYTPRHYRKIRRKIERGEVLPPRIEVLLDTKLREIQRDCESGHAHK</sequence>